<accession>A0A8J8K8D4</accession>
<dbReference type="Proteomes" id="UP000610746">
    <property type="component" value="Unassembled WGS sequence"/>
</dbReference>
<evidence type="ECO:0000313" key="1">
    <source>
        <dbReference type="EMBL" id="NRS91832.1"/>
    </source>
</evidence>
<organism evidence="1 2">
    <name type="scientific">Frigoriflavimonas asaccharolytica</name>
    <dbReference type="NCBI Taxonomy" id="2735899"/>
    <lineage>
        <taxon>Bacteria</taxon>
        <taxon>Pseudomonadati</taxon>
        <taxon>Bacteroidota</taxon>
        <taxon>Flavobacteriia</taxon>
        <taxon>Flavobacteriales</taxon>
        <taxon>Weeksellaceae</taxon>
        <taxon>Frigoriflavimonas</taxon>
    </lineage>
</organism>
<evidence type="ECO:0000313" key="2">
    <source>
        <dbReference type="Proteomes" id="UP000610746"/>
    </source>
</evidence>
<name>A0A8J8K8D4_9FLAO</name>
<proteinExistence type="predicted"/>
<dbReference type="RefSeq" id="WP_173778453.1">
    <property type="nucleotide sequence ID" value="NZ_JABSNO010000005.1"/>
</dbReference>
<dbReference type="AlphaFoldDB" id="A0A8J8K8D4"/>
<protein>
    <submittedName>
        <fullName evidence="1">Uncharacterized protein</fullName>
    </submittedName>
</protein>
<dbReference type="EMBL" id="JABSNO010000005">
    <property type="protein sequence ID" value="NRS91832.1"/>
    <property type="molecule type" value="Genomic_DNA"/>
</dbReference>
<keyword evidence="2" id="KW-1185">Reference proteome</keyword>
<comment type="caution">
    <text evidence="1">The sequence shown here is derived from an EMBL/GenBank/DDBJ whole genome shotgun (WGS) entry which is preliminary data.</text>
</comment>
<sequence>MIGKNLLAVIILFLLINCATYKVKEIHFKSETIELNATLDKIDSTENDYVYFIKNDTIKAYFSKEKICQSYFKKKLDTGKTYKFIVKTDANLTYRYKTLGDTLLYIEGEFFGEEEPRLILIDCLNICGKTIDEN</sequence>
<gene>
    <name evidence="1" type="ORF">HNQ03_000899</name>
</gene>
<reference evidence="1" key="1">
    <citation type="submission" date="2020-05" db="EMBL/GenBank/DDBJ databases">
        <title>Genomic Encyclopedia of Type Strains, Phase IV (KMG-V): Genome sequencing to study the core and pangenomes of soil and plant-associated prokaryotes.</title>
        <authorList>
            <person name="Whitman W."/>
        </authorList>
    </citation>
    <scope>NUCLEOTIDE SEQUENCE</scope>
    <source>
        <strain evidence="1">16F</strain>
    </source>
</reference>